<evidence type="ECO:0000313" key="4">
    <source>
        <dbReference type="Proteomes" id="UP000034324"/>
    </source>
</evidence>
<dbReference type="EMBL" id="LBVC01000014">
    <property type="protein sequence ID" value="KKQ78683.1"/>
    <property type="molecule type" value="Genomic_DNA"/>
</dbReference>
<dbReference type="InterPro" id="IPR050194">
    <property type="entry name" value="Glycosyltransferase_grp1"/>
</dbReference>
<dbReference type="InterPro" id="IPR001296">
    <property type="entry name" value="Glyco_trans_1"/>
</dbReference>
<dbReference type="Pfam" id="PF00534">
    <property type="entry name" value="Glycos_transf_1"/>
    <property type="match status" value="1"/>
</dbReference>
<name>A0A0G0KGD4_9BACT</name>
<dbReference type="PANTHER" id="PTHR45947">
    <property type="entry name" value="SULFOQUINOVOSYL TRANSFERASE SQD2"/>
    <property type="match status" value="1"/>
</dbReference>
<gene>
    <name evidence="3" type="ORF">US99_C0014G0005</name>
</gene>
<dbReference type="AlphaFoldDB" id="A0A0G0KGD4"/>
<feature type="domain" description="Glycosyl transferase family 1" evidence="1">
    <location>
        <begin position="195"/>
        <end position="312"/>
    </location>
</feature>
<dbReference type="PANTHER" id="PTHR45947:SF3">
    <property type="entry name" value="SULFOQUINOVOSYL TRANSFERASE SQD2"/>
    <property type="match status" value="1"/>
</dbReference>
<protein>
    <submittedName>
        <fullName evidence="3">Glycosyltransferase</fullName>
    </submittedName>
</protein>
<accession>A0A0G0KGD4</accession>
<organism evidence="3 4">
    <name type="scientific">Candidatus Daviesbacteria bacterium GW2011_GWF2_38_6</name>
    <dbReference type="NCBI Taxonomy" id="1618432"/>
    <lineage>
        <taxon>Bacteria</taxon>
        <taxon>Candidatus Daviesiibacteriota</taxon>
    </lineage>
</organism>
<dbReference type="Gene3D" id="3.40.50.2000">
    <property type="entry name" value="Glycogen Phosphorylase B"/>
    <property type="match status" value="2"/>
</dbReference>
<dbReference type="PATRIC" id="fig|1618432.3.peg.241"/>
<dbReference type="Proteomes" id="UP000034324">
    <property type="component" value="Unassembled WGS sequence"/>
</dbReference>
<dbReference type="SUPFAM" id="SSF53756">
    <property type="entry name" value="UDP-Glycosyltransferase/glycogen phosphorylase"/>
    <property type="match status" value="1"/>
</dbReference>
<dbReference type="Pfam" id="PF13439">
    <property type="entry name" value="Glyco_transf_4"/>
    <property type="match status" value="1"/>
</dbReference>
<dbReference type="InterPro" id="IPR028098">
    <property type="entry name" value="Glyco_trans_4-like_N"/>
</dbReference>
<feature type="domain" description="Glycosyltransferase subfamily 4-like N-terminal" evidence="2">
    <location>
        <begin position="13"/>
        <end position="183"/>
    </location>
</feature>
<proteinExistence type="predicted"/>
<keyword evidence="3" id="KW-0808">Transferase</keyword>
<comment type="caution">
    <text evidence="3">The sequence shown here is derived from an EMBL/GenBank/DDBJ whole genome shotgun (WGS) entry which is preliminary data.</text>
</comment>
<dbReference type="GO" id="GO:0016757">
    <property type="term" value="F:glycosyltransferase activity"/>
    <property type="evidence" value="ECO:0007669"/>
    <property type="project" value="InterPro"/>
</dbReference>
<reference evidence="3 4" key="1">
    <citation type="journal article" date="2015" name="Nature">
        <title>rRNA introns, odd ribosomes, and small enigmatic genomes across a large radiation of phyla.</title>
        <authorList>
            <person name="Brown C.T."/>
            <person name="Hug L.A."/>
            <person name="Thomas B.C."/>
            <person name="Sharon I."/>
            <person name="Castelle C.J."/>
            <person name="Singh A."/>
            <person name="Wilkins M.J."/>
            <person name="Williams K.H."/>
            <person name="Banfield J.F."/>
        </authorList>
    </citation>
    <scope>NUCLEOTIDE SEQUENCE [LARGE SCALE GENOMIC DNA]</scope>
</reference>
<sequence length="330" mass="37447">MKIALVHDDLVQWGGAERVLEGLCEIYPDAPIYTSVYDVNNEELAKRFKNRKVITSFLQKIPGWRALYRALLPFYPIAFEQFDFTEYDLVISHTTRFAKAIITKPGTTHVCYCHTPPRFLWHFSGYKSFGLGEILMTKLRLYDQVSAKRVDYFIAGSQNAKKRIKRIYGVDSKVVYPFIDLDRFKNVETFDGGYYVVMGRPNKYKKFDLVQKANLYLKMITGGLSEETVVNILAGCKALIIPGEEDFGLSSLEAQALGKPVIAFKAGGALETVTSKTGLFFEEQTVDCLVQAINKLQDTKIDSQDCRQNAAKFSKETFKKSFQHALADMV</sequence>
<evidence type="ECO:0000313" key="3">
    <source>
        <dbReference type="EMBL" id="KKQ78683.1"/>
    </source>
</evidence>
<evidence type="ECO:0000259" key="1">
    <source>
        <dbReference type="Pfam" id="PF00534"/>
    </source>
</evidence>
<evidence type="ECO:0000259" key="2">
    <source>
        <dbReference type="Pfam" id="PF13439"/>
    </source>
</evidence>